<reference evidence="2" key="1">
    <citation type="submission" date="2021-07" db="EMBL/GenBank/DDBJ databases">
        <authorList>
            <person name="Durling M."/>
        </authorList>
    </citation>
    <scope>NUCLEOTIDE SEQUENCE</scope>
</reference>
<dbReference type="SUPFAM" id="SSF56024">
    <property type="entry name" value="Phospholipase D/nuclease"/>
    <property type="match status" value="2"/>
</dbReference>
<dbReference type="InterPro" id="IPR025202">
    <property type="entry name" value="PLD-like_dom"/>
</dbReference>
<dbReference type="PANTHER" id="PTHR21248">
    <property type="entry name" value="CARDIOLIPIN SYNTHASE"/>
    <property type="match status" value="1"/>
</dbReference>
<dbReference type="SMART" id="SM00155">
    <property type="entry name" value="PLDc"/>
    <property type="match status" value="2"/>
</dbReference>
<dbReference type="Pfam" id="PF13091">
    <property type="entry name" value="PLDc_2"/>
    <property type="match status" value="1"/>
</dbReference>
<dbReference type="EMBL" id="CAJVRL010000057">
    <property type="protein sequence ID" value="CAG8954690.1"/>
    <property type="molecule type" value="Genomic_DNA"/>
</dbReference>
<name>A0A9N9KZ08_9HELO</name>
<dbReference type="OrthoDB" id="2958217at2759"/>
<organism evidence="2 3">
    <name type="scientific">Hymenoscyphus fraxineus</name>
    <dbReference type="NCBI Taxonomy" id="746836"/>
    <lineage>
        <taxon>Eukaryota</taxon>
        <taxon>Fungi</taxon>
        <taxon>Dikarya</taxon>
        <taxon>Ascomycota</taxon>
        <taxon>Pezizomycotina</taxon>
        <taxon>Leotiomycetes</taxon>
        <taxon>Helotiales</taxon>
        <taxon>Helotiaceae</taxon>
        <taxon>Hymenoscyphus</taxon>
    </lineage>
</organism>
<dbReference type="Gene3D" id="3.30.870.10">
    <property type="entry name" value="Endonuclease Chain A"/>
    <property type="match status" value="2"/>
</dbReference>
<gene>
    <name evidence="2" type="ORF">HYFRA_00004612</name>
</gene>
<accession>A0A9N9KZ08</accession>
<evidence type="ECO:0000313" key="2">
    <source>
        <dbReference type="EMBL" id="CAG8954690.1"/>
    </source>
</evidence>
<dbReference type="GO" id="GO:0032049">
    <property type="term" value="P:cardiolipin biosynthetic process"/>
    <property type="evidence" value="ECO:0007669"/>
    <property type="project" value="UniProtKB-ARBA"/>
</dbReference>
<sequence length="456" mass="51178">MASPSHPVIKGWIEKMERESNTTKEISTYYTADIHKLITTSEPQKFSVGTGAQILSSVLPKCVSANHELILVTCFWADSSSRKMVGTLLEKLSSKGLAQGQKIHFRLCFSSHSKMQKLFGTSSPDGQIYPPDMWMKLGLPSPALLMGLDLIVKCIFVRPFSVVHPKFILVDRKLAFMPSCNVSWEDWFEGCIELRGGICKALFYFWVAFWSKNTDLPHLLQEDNEDQAANPGPKDGEEVNNLIQHISVSQSAPITTILLPSPHHRNPNFRPFGKIPIVPHTPLNKFLIHIFETARQEIFIQTPNLTARAVIRALLSALKRGVNIRIRTSSKLMIQEQLVTAGTITEFEVCKLRRRHSKLRCIQQKKSTSDPESQGPELGTLDIAYYRPKGKGGNEPVKAHMKLTIVDEEIVVLGSGNMDRASWYTSQELGAAFFSKEMAKSIRSCVEEGLDGRLKF</sequence>
<dbReference type="PANTHER" id="PTHR21248:SF11">
    <property type="entry name" value="PLD PHOSPHODIESTERASE DOMAIN-CONTAINING PROTEIN"/>
    <property type="match status" value="1"/>
</dbReference>
<dbReference type="GO" id="GO:0030572">
    <property type="term" value="F:phosphatidyltransferase activity"/>
    <property type="evidence" value="ECO:0007669"/>
    <property type="project" value="UniProtKB-ARBA"/>
</dbReference>
<comment type="caution">
    <text evidence="2">The sequence shown here is derived from an EMBL/GenBank/DDBJ whole genome shotgun (WGS) entry which is preliminary data.</text>
</comment>
<evidence type="ECO:0000313" key="3">
    <source>
        <dbReference type="Proteomes" id="UP000696280"/>
    </source>
</evidence>
<dbReference type="Proteomes" id="UP000696280">
    <property type="component" value="Unassembled WGS sequence"/>
</dbReference>
<dbReference type="CDD" id="cd00138">
    <property type="entry name" value="PLDc_SF"/>
    <property type="match status" value="1"/>
</dbReference>
<dbReference type="AlphaFoldDB" id="A0A9N9KZ08"/>
<evidence type="ECO:0000259" key="1">
    <source>
        <dbReference type="PROSITE" id="PS50035"/>
    </source>
</evidence>
<dbReference type="InterPro" id="IPR001736">
    <property type="entry name" value="PLipase_D/transphosphatidylase"/>
</dbReference>
<dbReference type="PROSITE" id="PS50035">
    <property type="entry name" value="PLD"/>
    <property type="match status" value="2"/>
</dbReference>
<feature type="domain" description="PLD phosphodiesterase" evidence="1">
    <location>
        <begin position="159"/>
        <end position="186"/>
    </location>
</feature>
<feature type="domain" description="PLD phosphodiesterase" evidence="1">
    <location>
        <begin position="400"/>
        <end position="422"/>
    </location>
</feature>
<protein>
    <recommendedName>
        <fullName evidence="1">PLD phosphodiesterase domain-containing protein</fullName>
    </recommendedName>
</protein>
<proteinExistence type="predicted"/>
<keyword evidence="3" id="KW-1185">Reference proteome</keyword>